<dbReference type="InterPro" id="IPR005702">
    <property type="entry name" value="Wzc-like_C"/>
</dbReference>
<keyword evidence="4" id="KW-0547">Nucleotide-binding</keyword>
<evidence type="ECO:0000256" key="5">
    <source>
        <dbReference type="ARBA" id="ARBA00022777"/>
    </source>
</evidence>
<organism evidence="11 12">
    <name type="scientific">Hydrogenophaga luteola</name>
    <dbReference type="NCBI Taxonomy" id="1591122"/>
    <lineage>
        <taxon>Bacteria</taxon>
        <taxon>Pseudomonadati</taxon>
        <taxon>Pseudomonadota</taxon>
        <taxon>Betaproteobacteria</taxon>
        <taxon>Burkholderiales</taxon>
        <taxon>Comamonadaceae</taxon>
        <taxon>Hydrogenophaga</taxon>
    </lineage>
</organism>
<name>A0ABV7W8Q0_9BURK</name>
<evidence type="ECO:0000256" key="3">
    <source>
        <dbReference type="ARBA" id="ARBA00022679"/>
    </source>
</evidence>
<protein>
    <recommendedName>
        <fullName evidence="2">non-specific protein-tyrosine kinase</fullName>
        <ecNumber evidence="2">2.7.10.2</ecNumber>
    </recommendedName>
</protein>
<keyword evidence="12" id="KW-1185">Reference proteome</keyword>
<dbReference type="GO" id="GO:0004715">
    <property type="term" value="F:non-membrane spanning protein tyrosine kinase activity"/>
    <property type="evidence" value="ECO:0007669"/>
    <property type="project" value="UniProtKB-EC"/>
</dbReference>
<reference evidence="12" key="1">
    <citation type="journal article" date="2019" name="Int. J. Syst. Evol. Microbiol.">
        <title>The Global Catalogue of Microorganisms (GCM) 10K type strain sequencing project: providing services to taxonomists for standard genome sequencing and annotation.</title>
        <authorList>
            <consortium name="The Broad Institute Genomics Platform"/>
            <consortium name="The Broad Institute Genome Sequencing Center for Infectious Disease"/>
            <person name="Wu L."/>
            <person name="Ma J."/>
        </authorList>
    </citation>
    <scope>NUCLEOTIDE SEQUENCE [LARGE SCALE GENOMIC DNA]</scope>
    <source>
        <strain evidence="12">KCTC 42501</strain>
    </source>
</reference>
<gene>
    <name evidence="11" type="ORF">ACFOPI_21625</name>
</gene>
<evidence type="ECO:0000256" key="2">
    <source>
        <dbReference type="ARBA" id="ARBA00011903"/>
    </source>
</evidence>
<feature type="compositionally biased region" description="Low complexity" evidence="9">
    <location>
        <begin position="17"/>
        <end position="32"/>
    </location>
</feature>
<sequence length="289" mass="31651">MERIKLAIEKAKASRADLLSSDRQSSHRQSSHQGDAGMSVAYDSREKDEDTPDDLGAVQYAQTAVVSLDPAHLERHRVVAHQKAHPASWAFDVLRTQVLQRMDESGWRTLAITSPSVESGKTVVAINLAISIAQQTNRTALLVDFDLRRPSVARSLGLNRPKSLNDFLDGHTNLAEALVNPGLERFVVLPTNQPVSGASELLSSAKVGKLIKDLRERYSDRIVIFDLPPVLAADDVMSVLPRVDCVLMVVGSGVSTQTEVEEAMTRLSKANLMGIVLNKDESPTQNAYY</sequence>
<dbReference type="Proteomes" id="UP001595729">
    <property type="component" value="Unassembled WGS sequence"/>
</dbReference>
<keyword evidence="6" id="KW-0067">ATP-binding</keyword>
<keyword evidence="3 11" id="KW-0808">Transferase</keyword>
<feature type="region of interest" description="Disordered" evidence="9">
    <location>
        <begin position="13"/>
        <end position="53"/>
    </location>
</feature>
<dbReference type="PANTHER" id="PTHR32309:SF13">
    <property type="entry name" value="FERRIC ENTEROBACTIN TRANSPORT PROTEIN FEPE"/>
    <property type="match status" value="1"/>
</dbReference>
<dbReference type="Pfam" id="PF13614">
    <property type="entry name" value="AAA_31"/>
    <property type="match status" value="1"/>
</dbReference>
<dbReference type="InterPro" id="IPR025669">
    <property type="entry name" value="AAA_dom"/>
</dbReference>
<evidence type="ECO:0000256" key="6">
    <source>
        <dbReference type="ARBA" id="ARBA00022840"/>
    </source>
</evidence>
<evidence type="ECO:0000256" key="9">
    <source>
        <dbReference type="SAM" id="MobiDB-lite"/>
    </source>
</evidence>
<evidence type="ECO:0000256" key="7">
    <source>
        <dbReference type="ARBA" id="ARBA00023137"/>
    </source>
</evidence>
<evidence type="ECO:0000256" key="1">
    <source>
        <dbReference type="ARBA" id="ARBA00007316"/>
    </source>
</evidence>
<dbReference type="RefSeq" id="WP_382178646.1">
    <property type="nucleotide sequence ID" value="NZ_JBHRXX010000009.1"/>
</dbReference>
<keyword evidence="7" id="KW-0829">Tyrosine-protein kinase</keyword>
<proteinExistence type="inferred from homology"/>
<dbReference type="InterPro" id="IPR027417">
    <property type="entry name" value="P-loop_NTPase"/>
</dbReference>
<dbReference type="EC" id="2.7.10.2" evidence="2"/>
<feature type="domain" description="AAA" evidence="10">
    <location>
        <begin position="119"/>
        <end position="234"/>
    </location>
</feature>
<evidence type="ECO:0000256" key="8">
    <source>
        <dbReference type="ARBA" id="ARBA00051245"/>
    </source>
</evidence>
<comment type="similarity">
    <text evidence="1">Belongs to the CpsD/CapB family.</text>
</comment>
<dbReference type="InterPro" id="IPR050445">
    <property type="entry name" value="Bact_polysacc_biosynth/exp"/>
</dbReference>
<dbReference type="SUPFAM" id="SSF52540">
    <property type="entry name" value="P-loop containing nucleoside triphosphate hydrolases"/>
    <property type="match status" value="1"/>
</dbReference>
<comment type="caution">
    <text evidence="11">The sequence shown here is derived from an EMBL/GenBank/DDBJ whole genome shotgun (WGS) entry which is preliminary data.</text>
</comment>
<keyword evidence="5 11" id="KW-0418">Kinase</keyword>
<dbReference type="Gene3D" id="3.40.50.300">
    <property type="entry name" value="P-loop containing nucleotide triphosphate hydrolases"/>
    <property type="match status" value="1"/>
</dbReference>
<evidence type="ECO:0000313" key="12">
    <source>
        <dbReference type="Proteomes" id="UP001595729"/>
    </source>
</evidence>
<dbReference type="PANTHER" id="PTHR32309">
    <property type="entry name" value="TYROSINE-PROTEIN KINASE"/>
    <property type="match status" value="1"/>
</dbReference>
<dbReference type="EMBL" id="JBHRXX010000009">
    <property type="protein sequence ID" value="MFC3686205.1"/>
    <property type="molecule type" value="Genomic_DNA"/>
</dbReference>
<evidence type="ECO:0000256" key="4">
    <source>
        <dbReference type="ARBA" id="ARBA00022741"/>
    </source>
</evidence>
<dbReference type="CDD" id="cd05387">
    <property type="entry name" value="BY-kinase"/>
    <property type="match status" value="1"/>
</dbReference>
<evidence type="ECO:0000313" key="11">
    <source>
        <dbReference type="EMBL" id="MFC3686205.1"/>
    </source>
</evidence>
<accession>A0ABV7W8Q0</accession>
<evidence type="ECO:0000259" key="10">
    <source>
        <dbReference type="Pfam" id="PF13614"/>
    </source>
</evidence>
<comment type="catalytic activity">
    <reaction evidence="8">
        <text>L-tyrosyl-[protein] + ATP = O-phospho-L-tyrosyl-[protein] + ADP + H(+)</text>
        <dbReference type="Rhea" id="RHEA:10596"/>
        <dbReference type="Rhea" id="RHEA-COMP:10136"/>
        <dbReference type="Rhea" id="RHEA-COMP:20101"/>
        <dbReference type="ChEBI" id="CHEBI:15378"/>
        <dbReference type="ChEBI" id="CHEBI:30616"/>
        <dbReference type="ChEBI" id="CHEBI:46858"/>
        <dbReference type="ChEBI" id="CHEBI:61978"/>
        <dbReference type="ChEBI" id="CHEBI:456216"/>
        <dbReference type="EC" id="2.7.10.2"/>
    </reaction>
</comment>